<name>A0A6C0FA32_9ZZZZ</name>
<feature type="compositionally biased region" description="Polar residues" evidence="1">
    <location>
        <begin position="365"/>
        <end position="378"/>
    </location>
</feature>
<evidence type="ECO:0000256" key="1">
    <source>
        <dbReference type="SAM" id="MobiDB-lite"/>
    </source>
</evidence>
<dbReference type="AlphaFoldDB" id="A0A6C0FA32"/>
<evidence type="ECO:0000313" key="2">
    <source>
        <dbReference type="EMBL" id="QHT36740.1"/>
    </source>
</evidence>
<feature type="compositionally biased region" description="Basic residues" evidence="1">
    <location>
        <begin position="27"/>
        <end position="44"/>
    </location>
</feature>
<accession>A0A6C0FA32</accession>
<feature type="compositionally biased region" description="Low complexity" evidence="1">
    <location>
        <begin position="137"/>
        <end position="157"/>
    </location>
</feature>
<proteinExistence type="predicted"/>
<feature type="region of interest" description="Disordered" evidence="1">
    <location>
        <begin position="129"/>
        <end position="157"/>
    </location>
</feature>
<reference evidence="2" key="1">
    <citation type="journal article" date="2020" name="Nature">
        <title>Giant virus diversity and host interactions through global metagenomics.</title>
        <authorList>
            <person name="Schulz F."/>
            <person name="Roux S."/>
            <person name="Paez-Espino D."/>
            <person name="Jungbluth S."/>
            <person name="Walsh D.A."/>
            <person name="Denef V.J."/>
            <person name="McMahon K.D."/>
            <person name="Konstantinidis K.T."/>
            <person name="Eloe-Fadrosh E.A."/>
            <person name="Kyrpides N.C."/>
            <person name="Woyke T."/>
        </authorList>
    </citation>
    <scope>NUCLEOTIDE SEQUENCE</scope>
    <source>
        <strain evidence="2">GVMAG-S-ERX555967-130</strain>
    </source>
</reference>
<feature type="compositionally biased region" description="Basic residues" evidence="1">
    <location>
        <begin position="1"/>
        <end position="19"/>
    </location>
</feature>
<feature type="region of interest" description="Disordered" evidence="1">
    <location>
        <begin position="342"/>
        <end position="395"/>
    </location>
</feature>
<organism evidence="2">
    <name type="scientific">viral metagenome</name>
    <dbReference type="NCBI Taxonomy" id="1070528"/>
    <lineage>
        <taxon>unclassified sequences</taxon>
        <taxon>metagenomes</taxon>
        <taxon>organismal metagenomes</taxon>
    </lineage>
</organism>
<protein>
    <submittedName>
        <fullName evidence="2">Uncharacterized protein</fullName>
    </submittedName>
</protein>
<feature type="compositionally biased region" description="Basic and acidic residues" evidence="1">
    <location>
        <begin position="386"/>
        <end position="395"/>
    </location>
</feature>
<sequence length="395" mass="46181">MPTYRRKHTKRRQKKKRYKTYTNTKKQTNRRYKRRTKRTRKKRGGSLDLSPSPDEINPLTVDSAPGLRPSSRKWCLKNSNCPQGERCELFRCVNDNEERTCLFNFNCPGNQKCVNRKCVDDSSDIPDIPSDETIRLSPASSRSSSSPRSPRSSRSRSYGLADKYFNDKTLEYIYTPYDFPSHDLLTIVSDNDNVIKNDEDVGFQYSFKVDLLLILVDYFEHGVFPEWFIPGNRKYPDYMLELASLLLSDLCETQYEEQKLEENMQKFEREYKVSRKDKDLKEYLFGILKHLKSDADRILKALQFKNNNISLKSKENARYYHGRINVLERALKIAVDRRRKKSHSSKDVGLNSPVEGVFRIEPQTMRGNQSDESPSLRTPTPLLVRDITERSPRSA</sequence>
<feature type="region of interest" description="Disordered" evidence="1">
    <location>
        <begin position="1"/>
        <end position="64"/>
    </location>
</feature>
<dbReference type="EMBL" id="MN738786">
    <property type="protein sequence ID" value="QHT36740.1"/>
    <property type="molecule type" value="Genomic_DNA"/>
</dbReference>